<dbReference type="EMBL" id="SNZP01000003">
    <property type="protein sequence ID" value="TDR81516.1"/>
    <property type="molecule type" value="Genomic_DNA"/>
</dbReference>
<accession>A0A4R7BCQ5</accession>
<keyword evidence="3" id="KW-1185">Reference proteome</keyword>
<organism evidence="2 3">
    <name type="scientific">Paludibacterium purpuratum</name>
    <dbReference type="NCBI Taxonomy" id="1144873"/>
    <lineage>
        <taxon>Bacteria</taxon>
        <taxon>Pseudomonadati</taxon>
        <taxon>Pseudomonadota</taxon>
        <taxon>Betaproteobacteria</taxon>
        <taxon>Neisseriales</taxon>
        <taxon>Chromobacteriaceae</taxon>
        <taxon>Paludibacterium</taxon>
    </lineage>
</organism>
<comment type="caution">
    <text evidence="2">The sequence shown here is derived from an EMBL/GenBank/DDBJ whole genome shotgun (WGS) entry which is preliminary data.</text>
</comment>
<sequence>MLRLITVAVLAVMIGGIGTPSMAADQNATMCTGDVQAPPAGLEEVQDPTLLAKAIGAPQQGKLCTGKVFKLAETGGNMVTVYRVWDASKPYTALGGWWSFSAPQGPRDAYRQENEICPAWSALNKVSHCTIKAGALIVVGPGQSAKCSDDLNYPTSPVNQVYIPNDAQNNQVFVENCQDDGDWPH</sequence>
<name>A0A4R7BCQ5_9NEIS</name>
<proteinExistence type="predicted"/>
<reference evidence="2 3" key="1">
    <citation type="submission" date="2019-03" db="EMBL/GenBank/DDBJ databases">
        <title>Genomic Encyclopedia of Type Strains, Phase III (KMG-III): the genomes of soil and plant-associated and newly described type strains.</title>
        <authorList>
            <person name="Whitman W."/>
        </authorList>
    </citation>
    <scope>NUCLEOTIDE SEQUENCE [LARGE SCALE GENOMIC DNA]</scope>
    <source>
        <strain evidence="2 3">CECT 8976</strain>
    </source>
</reference>
<feature type="signal peptide" evidence="1">
    <location>
        <begin position="1"/>
        <end position="23"/>
    </location>
</feature>
<evidence type="ECO:0000313" key="2">
    <source>
        <dbReference type="EMBL" id="TDR81516.1"/>
    </source>
</evidence>
<dbReference type="RefSeq" id="WP_133678884.1">
    <property type="nucleotide sequence ID" value="NZ_SNZP01000003.1"/>
</dbReference>
<dbReference type="AlphaFoldDB" id="A0A4R7BCQ5"/>
<evidence type="ECO:0000313" key="3">
    <source>
        <dbReference type="Proteomes" id="UP000295611"/>
    </source>
</evidence>
<protein>
    <submittedName>
        <fullName evidence="2">Uncharacterized protein</fullName>
    </submittedName>
</protein>
<dbReference type="Proteomes" id="UP000295611">
    <property type="component" value="Unassembled WGS sequence"/>
</dbReference>
<evidence type="ECO:0000256" key="1">
    <source>
        <dbReference type="SAM" id="SignalP"/>
    </source>
</evidence>
<keyword evidence="1" id="KW-0732">Signal</keyword>
<feature type="chain" id="PRO_5020765120" evidence="1">
    <location>
        <begin position="24"/>
        <end position="185"/>
    </location>
</feature>
<gene>
    <name evidence="2" type="ORF">DFP86_103169</name>
</gene>
<dbReference type="OrthoDB" id="6213638at2"/>